<evidence type="ECO:0000256" key="1">
    <source>
        <dbReference type="SAM" id="Phobius"/>
    </source>
</evidence>
<dbReference type="eggNOG" id="COG4291">
    <property type="taxonomic scope" value="Bacteria"/>
</dbReference>
<dbReference type="OrthoDB" id="5402524at2"/>
<dbReference type="STRING" id="234267.Acid_0160"/>
<protein>
    <recommendedName>
        <fullName evidence="3">DUF1345 domain-containing protein</fullName>
    </recommendedName>
</protein>
<dbReference type="InParanoid" id="Q02CP1"/>
<dbReference type="SUPFAM" id="SSF81324">
    <property type="entry name" value="Voltage-gated potassium channels"/>
    <property type="match status" value="1"/>
</dbReference>
<gene>
    <name evidence="2" type="ordered locus">Acid_0160</name>
</gene>
<organism evidence="2">
    <name type="scientific">Solibacter usitatus (strain Ellin6076)</name>
    <dbReference type="NCBI Taxonomy" id="234267"/>
    <lineage>
        <taxon>Bacteria</taxon>
        <taxon>Pseudomonadati</taxon>
        <taxon>Acidobacteriota</taxon>
        <taxon>Terriglobia</taxon>
        <taxon>Bryobacterales</taxon>
        <taxon>Solibacteraceae</taxon>
        <taxon>Candidatus Solibacter</taxon>
    </lineage>
</organism>
<name>Q02CP1_SOLUE</name>
<keyword evidence="1" id="KW-0812">Transmembrane</keyword>
<sequence>MAVKSTLTNEPRWPAALALLSIGALHYALPSELTAGPDWLALALVAALTVPATIVHRRGYWRLGHGLGYAANVVVTLSVCISLALLILRLPTHKDAPGQLLRSAMALWTCNVLVFACWYWRLDAGGPHQRASRRSHTDGAFLFPQMVLDPDLRKEMGEDQWRPGFVDYLFLAFNTSTAFSPTDVPVLSRWAKVLMMVQASISLATLAILAARAVNIL</sequence>
<dbReference type="AlphaFoldDB" id="Q02CP1"/>
<feature type="transmembrane region" description="Helical" evidence="1">
    <location>
        <begin position="100"/>
        <end position="120"/>
    </location>
</feature>
<reference evidence="2" key="1">
    <citation type="submission" date="2006-10" db="EMBL/GenBank/DDBJ databases">
        <title>Complete sequence of Solibacter usitatus Ellin6076.</title>
        <authorList>
            <consortium name="US DOE Joint Genome Institute"/>
            <person name="Copeland A."/>
            <person name="Lucas S."/>
            <person name="Lapidus A."/>
            <person name="Barry K."/>
            <person name="Detter J.C."/>
            <person name="Glavina del Rio T."/>
            <person name="Hammon N."/>
            <person name="Israni S."/>
            <person name="Dalin E."/>
            <person name="Tice H."/>
            <person name="Pitluck S."/>
            <person name="Thompson L.S."/>
            <person name="Brettin T."/>
            <person name="Bruce D."/>
            <person name="Han C."/>
            <person name="Tapia R."/>
            <person name="Gilna P."/>
            <person name="Schmutz J."/>
            <person name="Larimer F."/>
            <person name="Land M."/>
            <person name="Hauser L."/>
            <person name="Kyrpides N."/>
            <person name="Mikhailova N."/>
            <person name="Janssen P.H."/>
            <person name="Kuske C.R."/>
            <person name="Richardson P."/>
        </authorList>
    </citation>
    <scope>NUCLEOTIDE SEQUENCE</scope>
    <source>
        <strain evidence="2">Ellin6076</strain>
    </source>
</reference>
<accession>Q02CP1</accession>
<dbReference type="KEGG" id="sus:Acid_0160"/>
<evidence type="ECO:0008006" key="3">
    <source>
        <dbReference type="Google" id="ProtNLM"/>
    </source>
</evidence>
<evidence type="ECO:0000313" key="2">
    <source>
        <dbReference type="EMBL" id="ABJ81175.1"/>
    </source>
</evidence>
<dbReference type="HOGENOM" id="CLU_081563_0_0_0"/>
<dbReference type="EMBL" id="CP000473">
    <property type="protein sequence ID" value="ABJ81175.1"/>
    <property type="molecule type" value="Genomic_DNA"/>
</dbReference>
<keyword evidence="1" id="KW-0472">Membrane</keyword>
<feature type="transmembrane region" description="Helical" evidence="1">
    <location>
        <begin position="193"/>
        <end position="214"/>
    </location>
</feature>
<keyword evidence="1" id="KW-1133">Transmembrane helix</keyword>
<feature type="transmembrane region" description="Helical" evidence="1">
    <location>
        <begin position="69"/>
        <end position="88"/>
    </location>
</feature>
<proteinExistence type="predicted"/>